<reference evidence="2" key="1">
    <citation type="journal article" date="2020" name="Nature">
        <title>Giant virus diversity and host interactions through global metagenomics.</title>
        <authorList>
            <person name="Schulz F."/>
            <person name="Roux S."/>
            <person name="Paez-Espino D."/>
            <person name="Jungbluth S."/>
            <person name="Walsh D.A."/>
            <person name="Denef V.J."/>
            <person name="McMahon K.D."/>
            <person name="Konstantinidis K.T."/>
            <person name="Eloe-Fadrosh E.A."/>
            <person name="Kyrpides N.C."/>
            <person name="Woyke T."/>
        </authorList>
    </citation>
    <scope>NUCLEOTIDE SEQUENCE</scope>
    <source>
        <strain evidence="2">GVMAG-M-3300023184-177</strain>
    </source>
</reference>
<dbReference type="EMBL" id="MN740021">
    <property type="protein sequence ID" value="QHT84622.1"/>
    <property type="molecule type" value="Genomic_DNA"/>
</dbReference>
<keyword evidence="1" id="KW-1133">Transmembrane helix</keyword>
<organism evidence="2">
    <name type="scientific">viral metagenome</name>
    <dbReference type="NCBI Taxonomy" id="1070528"/>
    <lineage>
        <taxon>unclassified sequences</taxon>
        <taxon>metagenomes</taxon>
        <taxon>organismal metagenomes</taxon>
    </lineage>
</organism>
<evidence type="ECO:0000313" key="2">
    <source>
        <dbReference type="EMBL" id="QHT84622.1"/>
    </source>
</evidence>
<proteinExistence type="predicted"/>
<keyword evidence="1" id="KW-0812">Transmembrane</keyword>
<evidence type="ECO:0000256" key="1">
    <source>
        <dbReference type="SAM" id="Phobius"/>
    </source>
</evidence>
<accession>A0A6C0HVT4</accession>
<sequence length="219" mass="25644">MDKYIILTIVILLVCGLFWFSMQKNTEKTEKTEKKETFKSEYRESDIFLPTPVNQYQYELDPKNELIIKPEDKNNIYPLEKSDMKIEAPIVPINKTIDVNAAFEDVKFIRDNGVELSMKKKIELDDLDYKKVVDGVLDFNYPKNSYDLLRHTDAKSISKDEYNNNNFHDIYNNSISKVINNISKDQINSITGQKYMITDDSNSSNLYKPILILKDKYII</sequence>
<keyword evidence="1" id="KW-0472">Membrane</keyword>
<dbReference type="AlphaFoldDB" id="A0A6C0HVT4"/>
<feature type="transmembrane region" description="Helical" evidence="1">
    <location>
        <begin position="6"/>
        <end position="22"/>
    </location>
</feature>
<name>A0A6C0HVT4_9ZZZZ</name>
<protein>
    <submittedName>
        <fullName evidence="2">Uncharacterized protein</fullName>
    </submittedName>
</protein>